<keyword evidence="3" id="KW-0479">Metal-binding</keyword>
<gene>
    <name evidence="5" type="ORF">EHO51_16520</name>
</gene>
<dbReference type="InterPro" id="IPR012292">
    <property type="entry name" value="Globin/Proto"/>
</dbReference>
<keyword evidence="4" id="KW-0408">Iron</keyword>
<evidence type="ECO:0000256" key="3">
    <source>
        <dbReference type="ARBA" id="ARBA00022723"/>
    </source>
</evidence>
<evidence type="ECO:0000256" key="1">
    <source>
        <dbReference type="ARBA" id="ARBA00022448"/>
    </source>
</evidence>
<keyword evidence="2" id="KW-0349">Heme</keyword>
<evidence type="ECO:0000313" key="5">
    <source>
        <dbReference type="EMBL" id="AZG78203.1"/>
    </source>
</evidence>
<dbReference type="Pfam" id="PF01152">
    <property type="entry name" value="Bac_globin"/>
    <property type="match status" value="1"/>
</dbReference>
<dbReference type="GO" id="GO:0020037">
    <property type="term" value="F:heme binding"/>
    <property type="evidence" value="ECO:0007669"/>
    <property type="project" value="InterPro"/>
</dbReference>
<name>A0A3G8M894_9HYPH</name>
<dbReference type="GO" id="GO:0019825">
    <property type="term" value="F:oxygen binding"/>
    <property type="evidence" value="ECO:0007669"/>
    <property type="project" value="InterPro"/>
</dbReference>
<dbReference type="Gene3D" id="1.10.490.10">
    <property type="entry name" value="Globins"/>
    <property type="match status" value="1"/>
</dbReference>
<dbReference type="AlphaFoldDB" id="A0A3G8M894"/>
<dbReference type="InterPro" id="IPR001486">
    <property type="entry name" value="Hemoglobin_trunc"/>
</dbReference>
<evidence type="ECO:0000313" key="6">
    <source>
        <dbReference type="Proteomes" id="UP000273982"/>
    </source>
</evidence>
<evidence type="ECO:0000256" key="4">
    <source>
        <dbReference type="ARBA" id="ARBA00023004"/>
    </source>
</evidence>
<proteinExistence type="predicted"/>
<sequence length="141" mass="15607">MEPAIPPIEDGAERDSLEIAIDDCVRRFYAKGAEDPLLGPIFMAIDGLDQHMGIVANFWSRTLLGTERYQGQPFAAHINLPIEPQHFTRWLELFSESANEALPKTQAEQAIAKAAHMTQCFQSGLFPFVDADGKPSRVPAP</sequence>
<dbReference type="EMBL" id="CP034086">
    <property type="protein sequence ID" value="AZG78203.1"/>
    <property type="molecule type" value="Genomic_DNA"/>
</dbReference>
<reference evidence="5 6" key="1">
    <citation type="submission" date="2018-11" db="EMBL/GenBank/DDBJ databases">
        <title>Genome squencing of methanotrophic bacteria isolated from alkaline groundwater in Korea.</title>
        <authorList>
            <person name="Nguyen L.N."/>
        </authorList>
    </citation>
    <scope>NUCLEOTIDE SEQUENCE [LARGE SCALE GENOMIC DNA]</scope>
    <source>
        <strain evidence="5 6">GW6</strain>
    </source>
</reference>
<keyword evidence="1" id="KW-0813">Transport</keyword>
<accession>A0A3G8M894</accession>
<dbReference type="RefSeq" id="WP_124739789.1">
    <property type="nucleotide sequence ID" value="NZ_CP034086.1"/>
</dbReference>
<dbReference type="SUPFAM" id="SSF46458">
    <property type="entry name" value="Globin-like"/>
    <property type="match status" value="1"/>
</dbReference>
<dbReference type="GO" id="GO:0046872">
    <property type="term" value="F:metal ion binding"/>
    <property type="evidence" value="ECO:0007669"/>
    <property type="project" value="UniProtKB-KW"/>
</dbReference>
<protein>
    <submittedName>
        <fullName evidence="5">Group III truncated hemoglobin</fullName>
    </submittedName>
</protein>
<organism evidence="5 6">
    <name type="scientific">Methylocystis rosea</name>
    <dbReference type="NCBI Taxonomy" id="173366"/>
    <lineage>
        <taxon>Bacteria</taxon>
        <taxon>Pseudomonadati</taxon>
        <taxon>Pseudomonadota</taxon>
        <taxon>Alphaproteobacteria</taxon>
        <taxon>Hyphomicrobiales</taxon>
        <taxon>Methylocystaceae</taxon>
        <taxon>Methylocystis</taxon>
    </lineage>
</organism>
<dbReference type="KEGG" id="mros:EHO51_16520"/>
<evidence type="ECO:0000256" key="2">
    <source>
        <dbReference type="ARBA" id="ARBA00022617"/>
    </source>
</evidence>
<dbReference type="CDD" id="cd08916">
    <property type="entry name" value="TrHb3_P"/>
    <property type="match status" value="1"/>
</dbReference>
<dbReference type="InterPro" id="IPR009050">
    <property type="entry name" value="Globin-like_sf"/>
</dbReference>
<dbReference type="Proteomes" id="UP000273982">
    <property type="component" value="Chromosome"/>
</dbReference>